<dbReference type="PANTHER" id="PTHR13313:SF0">
    <property type="entry name" value="CYTOCHROME C OXIDASE SUBUNIT 7C, MITOCHONDRIAL"/>
    <property type="match status" value="1"/>
</dbReference>
<evidence type="ECO:0000256" key="8">
    <source>
        <dbReference type="ARBA" id="ARBA00023128"/>
    </source>
</evidence>
<evidence type="ECO:0000256" key="10">
    <source>
        <dbReference type="RuleBase" id="RU368123"/>
    </source>
</evidence>
<keyword evidence="4 10" id="KW-0812">Transmembrane</keyword>
<keyword evidence="12" id="KW-1185">Reference proteome</keyword>
<dbReference type="UniPathway" id="UPA00705"/>
<dbReference type="InterPro" id="IPR004202">
    <property type="entry name" value="COX7C/Cox8"/>
</dbReference>
<dbReference type="HOGENOM" id="CLU_169812_1_0_1"/>
<organism evidence="11 12">
    <name type="scientific">Fibroporia radiculosa</name>
    <dbReference type="NCBI Taxonomy" id="599839"/>
    <lineage>
        <taxon>Eukaryota</taxon>
        <taxon>Fungi</taxon>
        <taxon>Dikarya</taxon>
        <taxon>Basidiomycota</taxon>
        <taxon>Agaricomycotina</taxon>
        <taxon>Agaricomycetes</taxon>
        <taxon>Polyporales</taxon>
        <taxon>Fibroporiaceae</taxon>
        <taxon>Fibroporia</taxon>
    </lineage>
</organism>
<evidence type="ECO:0000256" key="2">
    <source>
        <dbReference type="ARBA" id="ARBA00004673"/>
    </source>
</evidence>
<evidence type="ECO:0000256" key="7">
    <source>
        <dbReference type="ARBA" id="ARBA00022989"/>
    </source>
</evidence>
<keyword evidence="6 10" id="KW-0809">Transit peptide</keyword>
<accession>J7RH05</accession>
<dbReference type="GeneID" id="24093283"/>
<proteinExistence type="inferred from homology"/>
<evidence type="ECO:0000313" key="12">
    <source>
        <dbReference type="Proteomes" id="UP000006352"/>
    </source>
</evidence>
<evidence type="ECO:0000256" key="3">
    <source>
        <dbReference type="ARBA" id="ARBA00010514"/>
    </source>
</evidence>
<dbReference type="GO" id="GO:0005743">
    <property type="term" value="C:mitochondrial inner membrane"/>
    <property type="evidence" value="ECO:0007669"/>
    <property type="project" value="UniProtKB-SubCell"/>
</dbReference>
<keyword evidence="9 10" id="KW-0472">Membrane</keyword>
<sequence length="80" mass="8794">MSAARMSSSSLRLTTLARAPRRSLGQVRLAHAEHGTHQHLPFTYKNKKAFAAKYFAFVCVPFSIPFIAAGYQLRKAGSVA</sequence>
<gene>
    <name evidence="11" type="ORF">FIBRA_00367</name>
</gene>
<evidence type="ECO:0000256" key="9">
    <source>
        <dbReference type="ARBA" id="ARBA00023136"/>
    </source>
</evidence>
<dbReference type="Pfam" id="PF02935">
    <property type="entry name" value="COX7C"/>
    <property type="match status" value="1"/>
</dbReference>
<comment type="similarity">
    <text evidence="3 10">Belongs to the cytochrome c oxidase VIIc family.</text>
</comment>
<dbReference type="GO" id="GO:0006123">
    <property type="term" value="P:mitochondrial electron transport, cytochrome c to oxygen"/>
    <property type="evidence" value="ECO:0007669"/>
    <property type="project" value="UniProtKB-UniRule"/>
</dbReference>
<evidence type="ECO:0000256" key="5">
    <source>
        <dbReference type="ARBA" id="ARBA00022792"/>
    </source>
</evidence>
<dbReference type="STRING" id="599839.J7RH05"/>
<dbReference type="SUPFAM" id="SSF81427">
    <property type="entry name" value="Mitochondrial cytochrome c oxidase subunit VIIc (aka VIIIa)"/>
    <property type="match status" value="1"/>
</dbReference>
<keyword evidence="8 10" id="KW-0496">Mitochondrion</keyword>
<evidence type="ECO:0000256" key="1">
    <source>
        <dbReference type="ARBA" id="ARBA00004434"/>
    </source>
</evidence>
<dbReference type="RefSeq" id="XP_012177655.1">
    <property type="nucleotide sequence ID" value="XM_012322265.1"/>
</dbReference>
<dbReference type="Proteomes" id="UP000006352">
    <property type="component" value="Unassembled WGS sequence"/>
</dbReference>
<dbReference type="Gene3D" id="4.10.49.10">
    <property type="entry name" value="Cytochrome c oxidase subunit VIIc"/>
    <property type="match status" value="1"/>
</dbReference>
<comment type="function">
    <text evidence="10">Component of the cytochrome c oxidase, the last enzyme in the mitochondrial electron transport chain which drives oxidative phosphorylation. The respiratory chain contains 3 multisubunit complexes succinate dehydrogenase (complex II, CII), ubiquinol-cytochrome c oxidoreductase (cytochrome b-c1 complex, complex III, CIII) and cytochrome c oxidase (complex IV, CIV), that cooperate to transfer electrons derived from NADH and succinate to molecular oxygen, creating an electrochemical gradient over the inner membrane that drives transmembrane transport and the ATP synthase. Cytochrome c oxidase is the component of the respiratory chain that catalyzes the reduction of oxygen to water. Electrons originating from reduced cytochrome c in the intermembrane space (IMS) are transferred via the dinuclear copper A center (CU(A)) of subunit 2 and heme A of subunit 1 to the active site in subunit 1, a binuclear center (BNC) formed by heme A3 and copper B (CU(B)). The BNC reduces molecular oxygen to 2 water molecules using 4 electrons from cytochrome c in the IMS and 4 protons from the mitochondrial matrix.</text>
</comment>
<evidence type="ECO:0000256" key="4">
    <source>
        <dbReference type="ARBA" id="ARBA00022692"/>
    </source>
</evidence>
<comment type="subcellular location">
    <subcellularLocation>
        <location evidence="1 10">Mitochondrion inner membrane</location>
        <topology evidence="1 10">Single-pass membrane protein</topology>
    </subcellularLocation>
</comment>
<dbReference type="PANTHER" id="PTHR13313">
    <property type="entry name" value="CYTOCHROME C OXIDASE SUBUNIT VIIC"/>
    <property type="match status" value="1"/>
</dbReference>
<dbReference type="InParanoid" id="J7RH05"/>
<dbReference type="GO" id="GO:0045277">
    <property type="term" value="C:respiratory chain complex IV"/>
    <property type="evidence" value="ECO:0007669"/>
    <property type="project" value="UniProtKB-UniRule"/>
</dbReference>
<evidence type="ECO:0000256" key="6">
    <source>
        <dbReference type="ARBA" id="ARBA00022946"/>
    </source>
</evidence>
<keyword evidence="5 10" id="KW-0999">Mitochondrion inner membrane</keyword>
<comment type="subunit">
    <text evidence="10">Component of the cytochrome c oxidase (complex IV, CIV), a multisubunit enzyme composed of a catalytic core of 3 subunits and several supernumerary subunits. The complex exists as a monomer or a dimer and forms supercomplexes (SCs) in the inner mitochondrial membrane with ubiquinol-cytochrome c oxidoreductase (cytochrome b-c1 complex, complex III, CIII).</text>
</comment>
<protein>
    <recommendedName>
        <fullName evidence="10">Cytochrome c oxidase subunit 8, mitochondrial</fullName>
    </recommendedName>
    <alternativeName>
        <fullName evidence="10">Cytochrome c oxidase polypeptide VIII</fullName>
    </alternativeName>
</protein>
<dbReference type="EMBL" id="HE796879">
    <property type="protein sequence ID" value="CCL98372.1"/>
    <property type="molecule type" value="Genomic_DNA"/>
</dbReference>
<name>J7RH05_9APHY</name>
<comment type="pathway">
    <text evidence="2 10">Energy metabolism; oxidative phosphorylation.</text>
</comment>
<dbReference type="AlphaFoldDB" id="J7RH05"/>
<dbReference type="InterPro" id="IPR036636">
    <property type="entry name" value="COX7C/Cox8_sf"/>
</dbReference>
<feature type="transmembrane region" description="Helical" evidence="10">
    <location>
        <begin position="54"/>
        <end position="73"/>
    </location>
</feature>
<keyword evidence="7 10" id="KW-1133">Transmembrane helix</keyword>
<reference evidence="11 12" key="1">
    <citation type="journal article" date="2012" name="Appl. Environ. Microbiol.">
        <title>Short-read sequencing for genomic analysis of the brown rot fungus Fibroporia radiculosa.</title>
        <authorList>
            <person name="Tang J.D."/>
            <person name="Perkins A.D."/>
            <person name="Sonstegard T.S."/>
            <person name="Schroeder S.G."/>
            <person name="Burgess S.C."/>
            <person name="Diehl S.V."/>
        </authorList>
    </citation>
    <scope>NUCLEOTIDE SEQUENCE [LARGE SCALE GENOMIC DNA]</scope>
    <source>
        <strain evidence="11 12">TFFH 294</strain>
    </source>
</reference>
<evidence type="ECO:0000313" key="11">
    <source>
        <dbReference type="EMBL" id="CCL98372.1"/>
    </source>
</evidence>